<dbReference type="PROSITE" id="PS50954">
    <property type="entry name" value="LEM"/>
    <property type="match status" value="1"/>
</dbReference>
<dbReference type="AlphaFoldDB" id="A0A183ELA7"/>
<evidence type="ECO:0000256" key="1">
    <source>
        <dbReference type="SAM" id="MobiDB-lite"/>
    </source>
</evidence>
<keyword evidence="4" id="KW-1185">Reference proteome</keyword>
<dbReference type="OrthoDB" id="6363067at2759"/>
<dbReference type="CDD" id="cd12934">
    <property type="entry name" value="LEM"/>
    <property type="match status" value="1"/>
</dbReference>
<dbReference type="SMART" id="SM00540">
    <property type="entry name" value="LEM"/>
    <property type="match status" value="1"/>
</dbReference>
<protein>
    <submittedName>
        <fullName evidence="5">LEM domain-containing protein</fullName>
    </submittedName>
</protein>
<evidence type="ECO:0000313" key="5">
    <source>
        <dbReference type="WBParaSite" id="GPUH_0002177501-mRNA-1"/>
    </source>
</evidence>
<gene>
    <name evidence="3" type="ORF">GPUH_LOCUS21748</name>
</gene>
<dbReference type="FunFam" id="1.10.720.40:FF:000001">
    <property type="entry name" value="LEM domain containing 2, isoform CRA_a"/>
    <property type="match status" value="1"/>
</dbReference>
<dbReference type="EMBL" id="UYRT01093372">
    <property type="protein sequence ID" value="VDN38850.1"/>
    <property type="molecule type" value="Genomic_DNA"/>
</dbReference>
<dbReference type="SUPFAM" id="SSF63451">
    <property type="entry name" value="LEM domain"/>
    <property type="match status" value="1"/>
</dbReference>
<name>A0A183ELA7_9BILA</name>
<dbReference type="Pfam" id="PF03020">
    <property type="entry name" value="LEM"/>
    <property type="match status" value="1"/>
</dbReference>
<reference evidence="3 4" key="2">
    <citation type="submission" date="2018-11" db="EMBL/GenBank/DDBJ databases">
        <authorList>
            <consortium name="Pathogen Informatics"/>
        </authorList>
    </citation>
    <scope>NUCLEOTIDE SEQUENCE [LARGE SCALE GENOMIC DNA]</scope>
</reference>
<dbReference type="WBParaSite" id="GPUH_0002177501-mRNA-1">
    <property type="protein sequence ID" value="GPUH_0002177501-mRNA-1"/>
    <property type="gene ID" value="GPUH_0002177501"/>
</dbReference>
<proteinExistence type="predicted"/>
<sequence>MLDVDKLTNEEIRAELISRGYEAGPVVDTTRKVYVNQLRRMIEEQFGSGDAHPKSKLSGDADEGSDSDVSPARSRGLRTRRQLRMAADEDDVGSVPQEQHQTARNPPGAILSSSRKATQDNSSESDVAGTDRPSKKPPAVASAFDRIGDELDK</sequence>
<reference evidence="5" key="1">
    <citation type="submission" date="2016-06" db="UniProtKB">
        <authorList>
            <consortium name="WormBaseParasite"/>
        </authorList>
    </citation>
    <scope>IDENTIFICATION</scope>
</reference>
<dbReference type="PANTHER" id="PTHR12019">
    <property type="entry name" value="LAMINA-ASSOCIATED POLYPEPTIDE THYMOPOIETIN"/>
    <property type="match status" value="1"/>
</dbReference>
<evidence type="ECO:0000259" key="2">
    <source>
        <dbReference type="PROSITE" id="PS50954"/>
    </source>
</evidence>
<dbReference type="InterPro" id="IPR011015">
    <property type="entry name" value="LEM/LEM-like_dom_sf"/>
</dbReference>
<organism evidence="5">
    <name type="scientific">Gongylonema pulchrum</name>
    <dbReference type="NCBI Taxonomy" id="637853"/>
    <lineage>
        <taxon>Eukaryota</taxon>
        <taxon>Metazoa</taxon>
        <taxon>Ecdysozoa</taxon>
        <taxon>Nematoda</taxon>
        <taxon>Chromadorea</taxon>
        <taxon>Rhabditida</taxon>
        <taxon>Spirurina</taxon>
        <taxon>Spiruromorpha</taxon>
        <taxon>Spiruroidea</taxon>
        <taxon>Gongylonematidae</taxon>
        <taxon>Gongylonema</taxon>
    </lineage>
</organism>
<feature type="compositionally biased region" description="Polar residues" evidence="1">
    <location>
        <begin position="111"/>
        <end position="125"/>
    </location>
</feature>
<dbReference type="Gene3D" id="1.10.720.40">
    <property type="match status" value="1"/>
</dbReference>
<dbReference type="InterPro" id="IPR003887">
    <property type="entry name" value="LEM_dom"/>
</dbReference>
<evidence type="ECO:0000313" key="3">
    <source>
        <dbReference type="EMBL" id="VDN38850.1"/>
    </source>
</evidence>
<evidence type="ECO:0000313" key="4">
    <source>
        <dbReference type="Proteomes" id="UP000271098"/>
    </source>
</evidence>
<dbReference type="InterPro" id="IPR051656">
    <property type="entry name" value="LEM_domain"/>
</dbReference>
<feature type="region of interest" description="Disordered" evidence="1">
    <location>
        <begin position="44"/>
        <end position="153"/>
    </location>
</feature>
<accession>A0A183ELA7</accession>
<feature type="domain" description="LEM" evidence="2">
    <location>
        <begin position="1"/>
        <end position="45"/>
    </location>
</feature>
<dbReference type="Proteomes" id="UP000271098">
    <property type="component" value="Unassembled WGS sequence"/>
</dbReference>
<dbReference type="PANTHER" id="PTHR12019:SF9">
    <property type="entry name" value="THYMOPOIETIN"/>
    <property type="match status" value="1"/>
</dbReference>